<dbReference type="SUPFAM" id="SSF56091">
    <property type="entry name" value="DNA ligase/mRNA capping enzyme, catalytic domain"/>
    <property type="match status" value="1"/>
</dbReference>
<dbReference type="GO" id="GO:0071897">
    <property type="term" value="P:DNA biosynthetic process"/>
    <property type="evidence" value="ECO:0007669"/>
    <property type="project" value="InterPro"/>
</dbReference>
<dbReference type="AlphaFoldDB" id="A0A1D2VEI9"/>
<dbReference type="GeneID" id="30963259"/>
<dbReference type="FunCoup" id="A0A1D2VEI9">
    <property type="interactions" value="572"/>
</dbReference>
<evidence type="ECO:0000256" key="12">
    <source>
        <dbReference type="ARBA" id="ARBA00022842"/>
    </source>
</evidence>
<dbReference type="GO" id="GO:0005524">
    <property type="term" value="F:ATP binding"/>
    <property type="evidence" value="ECO:0007669"/>
    <property type="project" value="UniProtKB-KW"/>
</dbReference>
<dbReference type="GO" id="GO:0032807">
    <property type="term" value="C:DNA ligase IV complex"/>
    <property type="evidence" value="ECO:0007669"/>
    <property type="project" value="EnsemblFungi"/>
</dbReference>
<evidence type="ECO:0000256" key="17">
    <source>
        <dbReference type="ARBA" id="ARBA00031942"/>
    </source>
</evidence>
<evidence type="ECO:0000256" key="4">
    <source>
        <dbReference type="ARBA" id="ARBA00012727"/>
    </source>
</evidence>
<evidence type="ECO:0000256" key="16">
    <source>
        <dbReference type="ARBA" id="ARBA00030676"/>
    </source>
</evidence>
<dbReference type="RefSeq" id="XP_020046342.1">
    <property type="nucleotide sequence ID" value="XM_020189623.1"/>
</dbReference>
<evidence type="ECO:0000313" key="22">
    <source>
        <dbReference type="EMBL" id="ODV60035.1"/>
    </source>
</evidence>
<dbReference type="GO" id="GO:0003677">
    <property type="term" value="F:DNA binding"/>
    <property type="evidence" value="ECO:0007669"/>
    <property type="project" value="InterPro"/>
</dbReference>
<keyword evidence="23" id="KW-1185">Reference proteome</keyword>
<dbReference type="Gene3D" id="3.40.50.10190">
    <property type="entry name" value="BRCT domain"/>
    <property type="match status" value="1"/>
</dbReference>
<comment type="similarity">
    <text evidence="3 19">Belongs to the ATP-dependent DNA ligase family.</text>
</comment>
<dbReference type="SUPFAM" id="SSF52113">
    <property type="entry name" value="BRCT domain"/>
    <property type="match status" value="1"/>
</dbReference>
<dbReference type="Gene3D" id="1.10.3260.10">
    <property type="entry name" value="DNA ligase, ATP-dependent, N-terminal domain"/>
    <property type="match status" value="1"/>
</dbReference>
<evidence type="ECO:0000256" key="9">
    <source>
        <dbReference type="ARBA" id="ARBA00022741"/>
    </source>
</evidence>
<evidence type="ECO:0000256" key="3">
    <source>
        <dbReference type="ARBA" id="ARBA00007572"/>
    </source>
</evidence>
<evidence type="ECO:0000256" key="11">
    <source>
        <dbReference type="ARBA" id="ARBA00022840"/>
    </source>
</evidence>
<evidence type="ECO:0000256" key="19">
    <source>
        <dbReference type="RuleBase" id="RU004196"/>
    </source>
</evidence>
<dbReference type="SUPFAM" id="SSF50249">
    <property type="entry name" value="Nucleic acid-binding proteins"/>
    <property type="match status" value="1"/>
</dbReference>
<reference evidence="23" key="1">
    <citation type="submission" date="2016-05" db="EMBL/GenBank/DDBJ databases">
        <title>Comparative genomics of biotechnologically important yeasts.</title>
        <authorList>
            <consortium name="DOE Joint Genome Institute"/>
            <person name="Riley R."/>
            <person name="Haridas S."/>
            <person name="Wolfe K.H."/>
            <person name="Lopes M.R."/>
            <person name="Hittinger C.T."/>
            <person name="Goker M."/>
            <person name="Salamov A."/>
            <person name="Wisecaver J."/>
            <person name="Long T.M."/>
            <person name="Aerts A.L."/>
            <person name="Barry K."/>
            <person name="Choi C."/>
            <person name="Clum A."/>
            <person name="Coughlan A.Y."/>
            <person name="Deshpande S."/>
            <person name="Douglass A.P."/>
            <person name="Hanson S.J."/>
            <person name="Klenk H.-P."/>
            <person name="Labutti K."/>
            <person name="Lapidus A."/>
            <person name="Lindquist E."/>
            <person name="Lipzen A."/>
            <person name="Meier-Kolthoff J.P."/>
            <person name="Ohm R.A."/>
            <person name="Otillar R.P."/>
            <person name="Pangilinan J."/>
            <person name="Peng Y."/>
            <person name="Rokas A."/>
            <person name="Rosa C.A."/>
            <person name="Scheuner C."/>
            <person name="Sibirny A.A."/>
            <person name="Slot J.C."/>
            <person name="Stielow J.B."/>
            <person name="Sun H."/>
            <person name="Kurtzman C.P."/>
            <person name="Blackwell M."/>
            <person name="Grigoriev I.V."/>
            <person name="Jeffries T.W."/>
        </authorList>
    </citation>
    <scope>NUCLEOTIDE SEQUENCE [LARGE SCALE GENOMIC DNA]</scope>
    <source>
        <strain evidence="23">DSM 1968</strain>
    </source>
</reference>
<dbReference type="Gene3D" id="2.40.50.140">
    <property type="entry name" value="Nucleic acid-binding proteins"/>
    <property type="match status" value="1"/>
</dbReference>
<accession>A0A1D2VEI9</accession>
<evidence type="ECO:0000259" key="21">
    <source>
        <dbReference type="PROSITE" id="PS50172"/>
    </source>
</evidence>
<dbReference type="GO" id="GO:0006297">
    <property type="term" value="P:nucleotide-excision repair, DNA gap filling"/>
    <property type="evidence" value="ECO:0007669"/>
    <property type="project" value="TreeGrafter"/>
</dbReference>
<dbReference type="EC" id="6.5.1.1" evidence="4"/>
<dbReference type="InterPro" id="IPR036420">
    <property type="entry name" value="BRCT_dom_sf"/>
</dbReference>
<dbReference type="Pfam" id="PF01068">
    <property type="entry name" value="DNA_ligase_A_M"/>
    <property type="match status" value="1"/>
</dbReference>
<keyword evidence="9" id="KW-0547">Nucleotide-binding</keyword>
<dbReference type="GO" id="GO:0003910">
    <property type="term" value="F:DNA ligase (ATP) activity"/>
    <property type="evidence" value="ECO:0007669"/>
    <property type="project" value="UniProtKB-EC"/>
</dbReference>
<feature type="domain" description="ATP-dependent DNA ligase family profile" evidence="20">
    <location>
        <begin position="352"/>
        <end position="480"/>
    </location>
</feature>
<dbReference type="GO" id="GO:0097680">
    <property type="term" value="P:double-strand break repair via classical nonhomologous end joining"/>
    <property type="evidence" value="ECO:0007669"/>
    <property type="project" value="EnsemblFungi"/>
</dbReference>
<dbReference type="InterPro" id="IPR012310">
    <property type="entry name" value="DNA_ligase_ATP-dep_cent"/>
</dbReference>
<comment type="catalytic activity">
    <reaction evidence="18">
        <text>ATP + (deoxyribonucleotide)n-3'-hydroxyl + 5'-phospho-(deoxyribonucleotide)m = (deoxyribonucleotide)n+m + AMP + diphosphate.</text>
        <dbReference type="EC" id="6.5.1.1"/>
    </reaction>
</comment>
<evidence type="ECO:0000256" key="15">
    <source>
        <dbReference type="ARBA" id="ARBA00023242"/>
    </source>
</evidence>
<dbReference type="PROSITE" id="PS50172">
    <property type="entry name" value="BRCT"/>
    <property type="match status" value="1"/>
</dbReference>
<dbReference type="GO" id="GO:0046872">
    <property type="term" value="F:metal ion binding"/>
    <property type="evidence" value="ECO:0007669"/>
    <property type="project" value="UniProtKB-KW"/>
</dbReference>
<keyword evidence="6 22" id="KW-0436">Ligase</keyword>
<keyword evidence="15" id="KW-0539">Nucleus</keyword>
<dbReference type="InterPro" id="IPR000977">
    <property type="entry name" value="DNA_ligase_ATP-dep"/>
</dbReference>
<evidence type="ECO:0000256" key="8">
    <source>
        <dbReference type="ARBA" id="ARBA00022737"/>
    </source>
</evidence>
<keyword evidence="11" id="KW-0067">ATP-binding</keyword>
<sequence length="787" mass="92421">NSHRLNLTDQKKAIISKFYENWRKNVGNDIYPVIRLAVPKKETDRLYNIRETVLINLVLKVFNLNKNSDENRLLKNWKNQNANFKFNKYESLITLITTVITQRQSTVNGSEITIDQLNDYLDKLAFANLSQDDKIKIFSDLFNKLNSLEIKYFLKIILKTSVVQNTDTLFLSCWHPDALDYYSVACNLEKLCHKLLSPSKRLNQKELLISINQPFFPELASKPIKFNEITKKFDNQFIIETKLDGERSVVHISQDSNGNFKFKFFTRHAKDYTYLFGDDIQFGTFSKYFKEIFKKDINKIKNLILDGEMLSYDINRNVILPLGYLKSSLLEETFKLEKLQTNQRDQNNPNNLVYTNSRPLYVIFDILLLNDQPIYKYRLKERKKLLNELINPKPGYIEIIETENGATVKDIENSLKNAIENNLEGIVVKDINSRYKANERSPDWIKVKPEYLEEFGDNVDVLIIGKINSKKPSFICGLRVDDSESKKFISFCSVSNGISESDLKEIESLTYDKWYNYREDLPPTDIIEFSKKIPDFWIKPEDSIVFEIKARSIENGMVAKDYVTDSTLYNLYMKSIRRDKSCKDCLSYEEYLEIKLIKDSIADKRKNRQTLDNNNENFSNNIFSQLIGKKKERKRKRNESDDEEDEFFYLSLESDIFAGYCFNILSDYKFNNHSRRVYKCDIEKIVRRNGGEITKSENVGFTENKNLVSISNISTRNTNLLFEKGYDILSPKWIMDCVKHKKILSLEPQYCYKVHENVLKEINSRVDEFGDSYFLQTEVAQFHNILK</sequence>
<organism evidence="22 23">
    <name type="scientific">Ascoidea rubescens DSM 1968</name>
    <dbReference type="NCBI Taxonomy" id="1344418"/>
    <lineage>
        <taxon>Eukaryota</taxon>
        <taxon>Fungi</taxon>
        <taxon>Dikarya</taxon>
        <taxon>Ascomycota</taxon>
        <taxon>Saccharomycotina</taxon>
        <taxon>Saccharomycetes</taxon>
        <taxon>Ascoideaceae</taxon>
        <taxon>Ascoidea</taxon>
    </lineage>
</organism>
<keyword evidence="12" id="KW-0460">Magnesium</keyword>
<evidence type="ECO:0000313" key="23">
    <source>
        <dbReference type="Proteomes" id="UP000095038"/>
    </source>
</evidence>
<evidence type="ECO:0000256" key="7">
    <source>
        <dbReference type="ARBA" id="ARBA00022723"/>
    </source>
</evidence>
<dbReference type="PROSITE" id="PS50160">
    <property type="entry name" value="DNA_LIGASE_A3"/>
    <property type="match status" value="1"/>
</dbReference>
<dbReference type="CDD" id="cd07903">
    <property type="entry name" value="Adenylation_DNA_ligase_IV"/>
    <property type="match status" value="1"/>
</dbReference>
<evidence type="ECO:0000256" key="6">
    <source>
        <dbReference type="ARBA" id="ARBA00022598"/>
    </source>
</evidence>
<evidence type="ECO:0000256" key="13">
    <source>
        <dbReference type="ARBA" id="ARBA00023172"/>
    </source>
</evidence>
<dbReference type="InParanoid" id="A0A1D2VEI9"/>
<comment type="cofactor">
    <cofactor evidence="1">
        <name>Mg(2+)</name>
        <dbReference type="ChEBI" id="CHEBI:18420"/>
    </cofactor>
</comment>
<dbReference type="InterPro" id="IPR029710">
    <property type="entry name" value="LIG4"/>
</dbReference>
<dbReference type="Pfam" id="PF04675">
    <property type="entry name" value="DNA_ligase_A_N"/>
    <property type="match status" value="1"/>
</dbReference>
<dbReference type="Pfam" id="PF16589">
    <property type="entry name" value="BRCT_2"/>
    <property type="match status" value="1"/>
</dbReference>
<keyword evidence="7" id="KW-0479">Metal-binding</keyword>
<dbReference type="STRING" id="1344418.A0A1D2VEI9"/>
<dbReference type="Proteomes" id="UP000095038">
    <property type="component" value="Unassembled WGS sequence"/>
</dbReference>
<dbReference type="InterPro" id="IPR001357">
    <property type="entry name" value="BRCT_dom"/>
</dbReference>
<feature type="non-terminal residue" evidence="22">
    <location>
        <position position="1"/>
    </location>
</feature>
<evidence type="ECO:0000256" key="5">
    <source>
        <dbReference type="ARBA" id="ARBA00022073"/>
    </source>
</evidence>
<keyword evidence="10" id="KW-0227">DNA damage</keyword>
<dbReference type="InterPro" id="IPR012340">
    <property type="entry name" value="NA-bd_OB-fold"/>
</dbReference>
<dbReference type="PROSITE" id="PS00333">
    <property type="entry name" value="DNA_LIGASE_A2"/>
    <property type="match status" value="1"/>
</dbReference>
<dbReference type="InterPro" id="IPR036599">
    <property type="entry name" value="DNA_ligase_N_sf"/>
</dbReference>
<evidence type="ECO:0000256" key="18">
    <source>
        <dbReference type="ARBA" id="ARBA00034003"/>
    </source>
</evidence>
<name>A0A1D2VEI9_9ASCO</name>
<evidence type="ECO:0000256" key="14">
    <source>
        <dbReference type="ARBA" id="ARBA00023204"/>
    </source>
</evidence>
<dbReference type="InterPro" id="IPR044125">
    <property type="entry name" value="Adenylation_DNA_ligase_IV"/>
</dbReference>
<evidence type="ECO:0000256" key="10">
    <source>
        <dbReference type="ARBA" id="ARBA00022763"/>
    </source>
</evidence>
<proteinExistence type="inferred from homology"/>
<keyword evidence="8" id="KW-0677">Repeat</keyword>
<evidence type="ECO:0000256" key="2">
    <source>
        <dbReference type="ARBA" id="ARBA00004123"/>
    </source>
</evidence>
<dbReference type="GO" id="GO:0006310">
    <property type="term" value="P:DNA recombination"/>
    <property type="evidence" value="ECO:0007669"/>
    <property type="project" value="UniProtKB-KW"/>
</dbReference>
<protein>
    <recommendedName>
        <fullName evidence="5">DNA ligase 4</fullName>
        <ecNumber evidence="4">6.5.1.1</ecNumber>
    </recommendedName>
    <alternativeName>
        <fullName evidence="17">DNA ligase IV</fullName>
    </alternativeName>
    <alternativeName>
        <fullName evidence="16">Polydeoxyribonucleotide synthase [ATP] 4</fullName>
    </alternativeName>
</protein>
<dbReference type="PANTHER" id="PTHR45997:SF1">
    <property type="entry name" value="DNA LIGASE 4"/>
    <property type="match status" value="1"/>
</dbReference>
<dbReference type="PANTHER" id="PTHR45997">
    <property type="entry name" value="DNA LIGASE 4"/>
    <property type="match status" value="1"/>
</dbReference>
<dbReference type="NCBIfam" id="TIGR00574">
    <property type="entry name" value="dnl1"/>
    <property type="match status" value="1"/>
</dbReference>
<feature type="non-terminal residue" evidence="22">
    <location>
        <position position="787"/>
    </location>
</feature>
<gene>
    <name evidence="22" type="ORF">ASCRUDRAFT_20164</name>
</gene>
<keyword evidence="14" id="KW-0234">DNA repair</keyword>
<dbReference type="EMBL" id="KV454483">
    <property type="protein sequence ID" value="ODV60035.1"/>
    <property type="molecule type" value="Genomic_DNA"/>
</dbReference>
<dbReference type="InterPro" id="IPR012308">
    <property type="entry name" value="DNA_ligase_ATP-dep_N"/>
</dbReference>
<feature type="domain" description="BRCT" evidence="21">
    <location>
        <begin position="652"/>
        <end position="751"/>
    </location>
</feature>
<dbReference type="CDD" id="cd07968">
    <property type="entry name" value="OBF_DNA_ligase_IV"/>
    <property type="match status" value="1"/>
</dbReference>
<dbReference type="Gene3D" id="3.30.470.30">
    <property type="entry name" value="DNA ligase/mRNA capping enzyme"/>
    <property type="match status" value="1"/>
</dbReference>
<keyword evidence="13" id="KW-0233">DNA recombination</keyword>
<comment type="subcellular location">
    <subcellularLocation>
        <location evidence="2">Nucleus</location>
    </subcellularLocation>
</comment>
<dbReference type="InterPro" id="IPR016059">
    <property type="entry name" value="DNA_ligase_ATP-dep_CS"/>
</dbReference>
<evidence type="ECO:0000259" key="20">
    <source>
        <dbReference type="PROSITE" id="PS50160"/>
    </source>
</evidence>
<evidence type="ECO:0000256" key="1">
    <source>
        <dbReference type="ARBA" id="ARBA00001946"/>
    </source>
</evidence>
<dbReference type="OrthoDB" id="151490at2759"/>
<dbReference type="GO" id="GO:0043007">
    <property type="term" value="P:maintenance of rDNA"/>
    <property type="evidence" value="ECO:0007669"/>
    <property type="project" value="EnsemblFungi"/>
</dbReference>